<organism evidence="1 2">
    <name type="scientific">Nocardia pulmonis</name>
    <dbReference type="NCBI Taxonomy" id="2951408"/>
    <lineage>
        <taxon>Bacteria</taxon>
        <taxon>Bacillati</taxon>
        <taxon>Actinomycetota</taxon>
        <taxon>Actinomycetes</taxon>
        <taxon>Mycobacteriales</taxon>
        <taxon>Nocardiaceae</taxon>
        <taxon>Nocardia</taxon>
    </lineage>
</organism>
<dbReference type="RefSeq" id="WP_251912922.1">
    <property type="nucleotide sequence ID" value="NZ_JAMRXG010000006.1"/>
</dbReference>
<comment type="caution">
    <text evidence="1">The sequence shown here is derived from an EMBL/GenBank/DDBJ whole genome shotgun (WGS) entry which is preliminary data.</text>
</comment>
<evidence type="ECO:0000313" key="1">
    <source>
        <dbReference type="EMBL" id="MCM6775001.1"/>
    </source>
</evidence>
<name>A0A9X2IZK1_9NOCA</name>
<proteinExistence type="predicted"/>
<dbReference type="Proteomes" id="UP001139157">
    <property type="component" value="Unassembled WGS sequence"/>
</dbReference>
<accession>A0A9X2IZK1</accession>
<protein>
    <submittedName>
        <fullName evidence="1">Uncharacterized protein</fullName>
    </submittedName>
</protein>
<gene>
    <name evidence="1" type="ORF">NDR86_16110</name>
</gene>
<dbReference type="EMBL" id="JAMRXG010000006">
    <property type="protein sequence ID" value="MCM6775001.1"/>
    <property type="molecule type" value="Genomic_DNA"/>
</dbReference>
<reference evidence="1" key="1">
    <citation type="submission" date="2022-06" db="EMBL/GenBank/DDBJ databases">
        <title>Novel species in genus nocardia.</title>
        <authorList>
            <person name="Li F."/>
        </authorList>
    </citation>
    <scope>NUCLEOTIDE SEQUENCE</scope>
    <source>
        <strain evidence="1">CDC141</strain>
    </source>
</reference>
<sequence length="81" mass="8373">MDDPTPGERLDAALQRLRESATAAAGTMTAQGAFGWMMRGDLAKARATLVKLSPDKLTEVSAAAAALSALADEVAAEARRS</sequence>
<dbReference type="AlphaFoldDB" id="A0A9X2IZK1"/>
<evidence type="ECO:0000313" key="2">
    <source>
        <dbReference type="Proteomes" id="UP001139157"/>
    </source>
</evidence>
<keyword evidence="2" id="KW-1185">Reference proteome</keyword>